<comment type="caution">
    <text evidence="1">The sequence shown here is derived from an EMBL/GenBank/DDBJ whole genome shotgun (WGS) entry which is preliminary data.</text>
</comment>
<dbReference type="PANTHER" id="PTHR34835">
    <property type="entry name" value="OS07G0283600 PROTEIN-RELATED"/>
    <property type="match status" value="1"/>
</dbReference>
<accession>A0A2U1LS33</accession>
<organism evidence="1 2">
    <name type="scientific">Artemisia annua</name>
    <name type="common">Sweet wormwood</name>
    <dbReference type="NCBI Taxonomy" id="35608"/>
    <lineage>
        <taxon>Eukaryota</taxon>
        <taxon>Viridiplantae</taxon>
        <taxon>Streptophyta</taxon>
        <taxon>Embryophyta</taxon>
        <taxon>Tracheophyta</taxon>
        <taxon>Spermatophyta</taxon>
        <taxon>Magnoliopsida</taxon>
        <taxon>eudicotyledons</taxon>
        <taxon>Gunneridae</taxon>
        <taxon>Pentapetalae</taxon>
        <taxon>asterids</taxon>
        <taxon>campanulids</taxon>
        <taxon>Asterales</taxon>
        <taxon>Asteraceae</taxon>
        <taxon>Asteroideae</taxon>
        <taxon>Anthemideae</taxon>
        <taxon>Artemisiinae</taxon>
        <taxon>Artemisia</taxon>
    </lineage>
</organism>
<sequence length="425" mass="48137">MVSKDLQDAEYEKRKSAKGKGIVMNDTNHVLNSDGDFMTPTKNVGPKLMDDAIREVAKRNYVSNQFATHSGDDVDTKNTITFRASPNVLKLVLNVTNDYEKKAIRDMGFGDLIKLNIDMIPKALGRWLVDHFDANTCSLMHNNTKLEITGKSLHYILGVPNGNIKINLVSKASNKGEYTQLWKNQFGGEGKRIYLPQVVEKLLEGTRGCINFKLNFLVLFVSVMGESIKMGTANYQFMSSIKSLKDVNNMDWCGYIVECLKKTKRNWNGRGNFNGPLTFLAVNTICLSSLYLFYVHSTTMGKGNEKRNVPAIRYWKSEMLRTRVKEDLESGGFMLKPRFDSGKKKENLVRDTSTIGQMSYVDERKAETSIKVERVECIATKRDSHKDANTSIVRKLEKMPCESNSEVICNNMMIFLICTKLACLM</sequence>
<dbReference type="Proteomes" id="UP000245207">
    <property type="component" value="Unassembled WGS sequence"/>
</dbReference>
<protein>
    <submittedName>
        <fullName evidence="1">Uncharacterized protein</fullName>
    </submittedName>
</protein>
<gene>
    <name evidence="1" type="ORF">CTI12_AA414910</name>
</gene>
<dbReference type="AlphaFoldDB" id="A0A2U1LS33"/>
<dbReference type="OrthoDB" id="1741703at2759"/>
<evidence type="ECO:0000313" key="1">
    <source>
        <dbReference type="EMBL" id="PWA51812.1"/>
    </source>
</evidence>
<dbReference type="PANTHER" id="PTHR34835:SF90">
    <property type="entry name" value="AMINOTRANSFERASE-LIKE PLANT MOBILE DOMAIN-CONTAINING PROTEIN"/>
    <property type="match status" value="1"/>
</dbReference>
<name>A0A2U1LS33_ARTAN</name>
<proteinExistence type="predicted"/>
<keyword evidence="2" id="KW-1185">Reference proteome</keyword>
<dbReference type="EMBL" id="PKPP01008019">
    <property type="protein sequence ID" value="PWA51812.1"/>
    <property type="molecule type" value="Genomic_DNA"/>
</dbReference>
<reference evidence="1 2" key="1">
    <citation type="journal article" date="2018" name="Mol. Plant">
        <title>The genome of Artemisia annua provides insight into the evolution of Asteraceae family and artemisinin biosynthesis.</title>
        <authorList>
            <person name="Shen Q."/>
            <person name="Zhang L."/>
            <person name="Liao Z."/>
            <person name="Wang S."/>
            <person name="Yan T."/>
            <person name="Shi P."/>
            <person name="Liu M."/>
            <person name="Fu X."/>
            <person name="Pan Q."/>
            <person name="Wang Y."/>
            <person name="Lv Z."/>
            <person name="Lu X."/>
            <person name="Zhang F."/>
            <person name="Jiang W."/>
            <person name="Ma Y."/>
            <person name="Chen M."/>
            <person name="Hao X."/>
            <person name="Li L."/>
            <person name="Tang Y."/>
            <person name="Lv G."/>
            <person name="Zhou Y."/>
            <person name="Sun X."/>
            <person name="Brodelius P.E."/>
            <person name="Rose J.K.C."/>
            <person name="Tang K."/>
        </authorList>
    </citation>
    <scope>NUCLEOTIDE SEQUENCE [LARGE SCALE GENOMIC DNA]</scope>
    <source>
        <strain evidence="2">cv. Huhao1</strain>
        <tissue evidence="1">Leaf</tissue>
    </source>
</reference>
<evidence type="ECO:0000313" key="2">
    <source>
        <dbReference type="Proteomes" id="UP000245207"/>
    </source>
</evidence>